<dbReference type="Proteomes" id="UP001330184">
    <property type="component" value="Chromosome"/>
</dbReference>
<sequence length="534" mass="60986">MRRTIEYFGRIALISIAMLGCEVSDFDLQDNPNFLTPKSADPEYLLNEIQYQFQSLMGLMILNTDDLMRYEAMTDTYGDLVSVTVLDTEWESYFEALNNSKTIEALAENDETLLFHNAINKLLLGYLTITMVDYMGAIPYTEAVVPSEYPNPGLESGIDIYKKVLNDIDRAILDIENSTFNFSTDLFYDSDKDKWIAFANSFKLKILVQTRLASSEIGVSDIALAINELLEKDLIDSETKDFQYTFSTVEEPESRHRYFRRGYMSNFGQYMGNYFMFMLKDSKSVVDPRLRYYLYRQSDSSPFSIVPYSTCLQESNVDYCYIGDFYRGLDHGESRTGFGDNEERTVYGLYPGGGTFDEDQFVSAPKTSTHLDGAGILPLLTSSFVKFLRAEAALMLSTGEDPETLLREAIQDSMDKVLSFGEVDSDFESTDEEVEAYIDEVLFNFNNVATNEQKLDIIIMEYYLAAFGNSMESYNAYRRTGYPSNIQVPIDNDNPTFPRSFPYSARAVEINSSLTQKLNTDRVFWDTNPEGFIK</sequence>
<evidence type="ECO:0008006" key="3">
    <source>
        <dbReference type="Google" id="ProtNLM"/>
    </source>
</evidence>
<dbReference type="AlphaFoldDB" id="A0AA48KPB8"/>
<organism evidence="1 2">
    <name type="scientific">Flagellimonas marinaquae</name>
    <dbReference type="NCBI Taxonomy" id="254955"/>
    <lineage>
        <taxon>Bacteria</taxon>
        <taxon>Pseudomonadati</taxon>
        <taxon>Bacteroidota</taxon>
        <taxon>Flavobacteriia</taxon>
        <taxon>Flavobacteriales</taxon>
        <taxon>Flavobacteriaceae</taxon>
        <taxon>Flagellimonas</taxon>
    </lineage>
</organism>
<dbReference type="InterPro" id="IPR011990">
    <property type="entry name" value="TPR-like_helical_dom_sf"/>
</dbReference>
<gene>
    <name evidence="1" type="ORF">MACH07_18970</name>
</gene>
<evidence type="ECO:0000313" key="1">
    <source>
        <dbReference type="EMBL" id="BDW93065.1"/>
    </source>
</evidence>
<proteinExistence type="predicted"/>
<reference evidence="1 2" key="1">
    <citation type="submission" date="2023-01" db="EMBL/GenBank/DDBJ databases">
        <title>Complete genome sequence of Muricauda aquimarina strain IFOP_LL357.</title>
        <authorList>
            <person name="Gajardo G."/>
            <person name="Ueki S."/>
            <person name="Maruyama F."/>
        </authorList>
    </citation>
    <scope>NUCLEOTIDE SEQUENCE [LARGE SCALE GENOMIC DNA]</scope>
    <source>
        <strain evidence="1 2">IFOP_LL357</strain>
    </source>
</reference>
<dbReference type="InterPro" id="IPR041662">
    <property type="entry name" value="SusD-like_2"/>
</dbReference>
<dbReference type="RefSeq" id="WP_338193423.1">
    <property type="nucleotide sequence ID" value="NZ_AP027268.1"/>
</dbReference>
<keyword evidence="2" id="KW-1185">Reference proteome</keyword>
<dbReference type="SUPFAM" id="SSF48452">
    <property type="entry name" value="TPR-like"/>
    <property type="match status" value="1"/>
</dbReference>
<name>A0AA48KPB8_9FLAO</name>
<evidence type="ECO:0000313" key="2">
    <source>
        <dbReference type="Proteomes" id="UP001330184"/>
    </source>
</evidence>
<protein>
    <recommendedName>
        <fullName evidence="3">SusD/RagB family nutrient-binding outer membrane lipoprotein</fullName>
    </recommendedName>
</protein>
<dbReference type="PROSITE" id="PS51257">
    <property type="entry name" value="PROKAR_LIPOPROTEIN"/>
    <property type="match status" value="1"/>
</dbReference>
<dbReference type="Gene3D" id="1.25.40.390">
    <property type="match status" value="1"/>
</dbReference>
<dbReference type="EMBL" id="AP027268">
    <property type="protein sequence ID" value="BDW93065.1"/>
    <property type="molecule type" value="Genomic_DNA"/>
</dbReference>
<accession>A0AA48KPB8</accession>
<dbReference type="Pfam" id="PF12771">
    <property type="entry name" value="SusD-like_2"/>
    <property type="match status" value="1"/>
</dbReference>